<dbReference type="InterPro" id="IPR015424">
    <property type="entry name" value="PyrdxlP-dep_Trfase"/>
</dbReference>
<evidence type="ECO:0000256" key="4">
    <source>
        <dbReference type="ARBA" id="ARBA00022679"/>
    </source>
</evidence>
<dbReference type="Pfam" id="PF00155">
    <property type="entry name" value="Aminotran_1_2"/>
    <property type="match status" value="1"/>
</dbReference>
<protein>
    <recommendedName>
        <fullName evidence="6">Aminotransferase</fullName>
        <ecNumber evidence="6">2.6.1.-</ecNumber>
    </recommendedName>
</protein>
<gene>
    <name evidence="8" type="ORF">ODI_01142</name>
    <name evidence="9" type="ORF">ODI_R4365</name>
</gene>
<feature type="domain" description="Aminotransferase class I/classII large" evidence="7">
    <location>
        <begin position="15"/>
        <end position="375"/>
    </location>
</feature>
<name>A0A1C3K6P6_9BURK</name>
<dbReference type="GO" id="GO:0030170">
    <property type="term" value="F:pyridoxal phosphate binding"/>
    <property type="evidence" value="ECO:0007669"/>
    <property type="project" value="InterPro"/>
</dbReference>
<accession>A0A1C3K6P6</accession>
<evidence type="ECO:0000313" key="8">
    <source>
        <dbReference type="EMBL" id="SBT27017.1"/>
    </source>
</evidence>
<keyword evidence="5" id="KW-0663">Pyridoxal phosphate</keyword>
<keyword evidence="4 6" id="KW-0808">Transferase</keyword>
<evidence type="ECO:0000256" key="5">
    <source>
        <dbReference type="ARBA" id="ARBA00022898"/>
    </source>
</evidence>
<dbReference type="Gene3D" id="3.90.1150.10">
    <property type="entry name" value="Aspartate Aminotransferase, domain 1"/>
    <property type="match status" value="1"/>
</dbReference>
<reference evidence="9 10" key="2">
    <citation type="submission" date="2017-08" db="EMBL/GenBank/DDBJ databases">
        <authorList>
            <person name="de Groot N.N."/>
        </authorList>
    </citation>
    <scope>NUCLEOTIDE SEQUENCE [LARGE SCALE GENOMIC DNA]</scope>
    <source>
        <strain evidence="9">Orrdi1</strain>
    </source>
</reference>
<dbReference type="InterPro" id="IPR050596">
    <property type="entry name" value="AspAT/PAT-like"/>
</dbReference>
<dbReference type="SUPFAM" id="SSF53383">
    <property type="entry name" value="PLP-dependent transferases"/>
    <property type="match status" value="1"/>
</dbReference>
<evidence type="ECO:0000256" key="1">
    <source>
        <dbReference type="ARBA" id="ARBA00001933"/>
    </source>
</evidence>
<dbReference type="CDD" id="cd00609">
    <property type="entry name" value="AAT_like"/>
    <property type="match status" value="1"/>
</dbReference>
<comment type="similarity">
    <text evidence="2 6">Belongs to the class-I pyridoxal-phosphate-dependent aminotransferase family.</text>
</comment>
<dbReference type="Proteomes" id="UP000078558">
    <property type="component" value="Chromosome I"/>
</dbReference>
<dbReference type="PROSITE" id="PS00105">
    <property type="entry name" value="AA_TRANSFER_CLASS_1"/>
    <property type="match status" value="1"/>
</dbReference>
<dbReference type="KEGG" id="odi:ODI_R4365"/>
<dbReference type="EMBL" id="FLRC01000044">
    <property type="protein sequence ID" value="SBT27017.1"/>
    <property type="molecule type" value="Genomic_DNA"/>
</dbReference>
<dbReference type="InterPro" id="IPR015422">
    <property type="entry name" value="PyrdxlP-dep_Trfase_small"/>
</dbReference>
<dbReference type="STRING" id="1851544.ODI_01142"/>
<dbReference type="Gene3D" id="3.40.640.10">
    <property type="entry name" value="Type I PLP-dependent aspartate aminotransferase-like (Major domain)"/>
    <property type="match status" value="1"/>
</dbReference>
<dbReference type="InterPro" id="IPR004839">
    <property type="entry name" value="Aminotransferase_I/II_large"/>
</dbReference>
<dbReference type="PANTHER" id="PTHR46383">
    <property type="entry name" value="ASPARTATE AMINOTRANSFERASE"/>
    <property type="match status" value="1"/>
</dbReference>
<evidence type="ECO:0000259" key="7">
    <source>
        <dbReference type="Pfam" id="PF00155"/>
    </source>
</evidence>
<dbReference type="InterPro" id="IPR015421">
    <property type="entry name" value="PyrdxlP-dep_Trfase_major"/>
</dbReference>
<dbReference type="FunFam" id="3.40.640.10:FF:000033">
    <property type="entry name" value="Aspartate aminotransferase"/>
    <property type="match status" value="1"/>
</dbReference>
<dbReference type="OrthoDB" id="9803354at2"/>
<organism evidence="8 10">
    <name type="scientific">Orrella dioscoreae</name>
    <dbReference type="NCBI Taxonomy" id="1851544"/>
    <lineage>
        <taxon>Bacteria</taxon>
        <taxon>Pseudomonadati</taxon>
        <taxon>Pseudomonadota</taxon>
        <taxon>Betaproteobacteria</taxon>
        <taxon>Burkholderiales</taxon>
        <taxon>Alcaligenaceae</taxon>
        <taxon>Orrella</taxon>
    </lineage>
</organism>
<evidence type="ECO:0000256" key="3">
    <source>
        <dbReference type="ARBA" id="ARBA00022576"/>
    </source>
</evidence>
<evidence type="ECO:0000313" key="10">
    <source>
        <dbReference type="Proteomes" id="UP000078558"/>
    </source>
</evidence>
<proteinExistence type="inferred from homology"/>
<dbReference type="GO" id="GO:0006520">
    <property type="term" value="P:amino acid metabolic process"/>
    <property type="evidence" value="ECO:0007669"/>
    <property type="project" value="InterPro"/>
</dbReference>
<dbReference type="PANTHER" id="PTHR46383:SF1">
    <property type="entry name" value="ASPARTATE AMINOTRANSFERASE"/>
    <property type="match status" value="1"/>
</dbReference>
<keyword evidence="3 6" id="KW-0032">Aminotransferase</keyword>
<evidence type="ECO:0000256" key="2">
    <source>
        <dbReference type="ARBA" id="ARBA00007441"/>
    </source>
</evidence>
<comment type="cofactor">
    <cofactor evidence="1 6">
        <name>pyridoxal 5'-phosphate</name>
        <dbReference type="ChEBI" id="CHEBI:597326"/>
    </cofactor>
</comment>
<dbReference type="EMBL" id="LT907988">
    <property type="protein sequence ID" value="SOE52640.1"/>
    <property type="molecule type" value="Genomic_DNA"/>
</dbReference>
<sequence length="383" mass="41574">MAGQHARQLRAQGRDIVSLTSGEPDFDTPEHIRAAAFRAMNAGQTRYTDVAGTVALREAIQAKFARENGLDYGIDEIIVSTGAKQIIFNAIMATVDTGDEVIVPAPYWVSYPDITLLANGTPVIVDTRAEDGFRLQPEALERAITPNTRWLILNGPNNPSGANYTKADLLALAEVLLRHPQVWILTDDIYEHLLYDGRVFHTLAQVAPALRARTLTLNGVSKAYAMTGWRIGYAGAPVALIKAMTKLQSQSTSNPSSVSQAAALAALTGPQDFIAQSRERFQERRDRVVEALNAIDGIRCASPEGAFYVFPACDALYGATLPDGSRLENSEQWVLHLLNAQNLAVLQGSAYGVDTHFRISFAASVAVLEEGCRRIAQARAQLG</sequence>
<reference evidence="8 10" key="1">
    <citation type="submission" date="2016-06" db="EMBL/GenBank/DDBJ databases">
        <authorList>
            <person name="Kjaerup R.B."/>
            <person name="Dalgaard T.S."/>
            <person name="Juul-Madsen H.R."/>
        </authorList>
    </citation>
    <scope>NUCLEOTIDE SEQUENCE [LARGE SCALE GENOMIC DNA]</scope>
    <source>
        <strain evidence="8">Orrdi1</strain>
    </source>
</reference>
<dbReference type="AlphaFoldDB" id="A0A1C3K6P6"/>
<dbReference type="EC" id="2.6.1.-" evidence="6"/>
<dbReference type="GO" id="GO:0008483">
    <property type="term" value="F:transaminase activity"/>
    <property type="evidence" value="ECO:0007669"/>
    <property type="project" value="UniProtKB-KW"/>
</dbReference>
<evidence type="ECO:0000313" key="9">
    <source>
        <dbReference type="EMBL" id="SOE52640.1"/>
    </source>
</evidence>
<evidence type="ECO:0000256" key="6">
    <source>
        <dbReference type="RuleBase" id="RU000481"/>
    </source>
</evidence>
<keyword evidence="10" id="KW-1185">Reference proteome</keyword>
<dbReference type="InterPro" id="IPR004838">
    <property type="entry name" value="NHTrfase_class1_PyrdxlP-BS"/>
</dbReference>